<gene>
    <name evidence="7" type="ORF">E3A20_02930</name>
</gene>
<protein>
    <recommendedName>
        <fullName evidence="6">FAD/NAD(P)-binding domain-containing protein</fullName>
    </recommendedName>
</protein>
<dbReference type="PRINTS" id="PR00411">
    <property type="entry name" value="PNDRDTASEI"/>
</dbReference>
<dbReference type="InterPro" id="IPR023753">
    <property type="entry name" value="FAD/NAD-binding_dom"/>
</dbReference>
<evidence type="ECO:0000256" key="5">
    <source>
        <dbReference type="ARBA" id="ARBA00023284"/>
    </source>
</evidence>
<name>A0A5C6MCX0_9PLAN</name>
<dbReference type="GO" id="GO:0016491">
    <property type="term" value="F:oxidoreductase activity"/>
    <property type="evidence" value="ECO:0007669"/>
    <property type="project" value="UniProtKB-KW"/>
</dbReference>
<dbReference type="PANTHER" id="PTHR43429">
    <property type="entry name" value="PYRIDINE NUCLEOTIDE-DISULFIDE OXIDOREDUCTASE DOMAIN-CONTAINING"/>
    <property type="match status" value="1"/>
</dbReference>
<dbReference type="PRINTS" id="PR00368">
    <property type="entry name" value="FADPNR"/>
</dbReference>
<dbReference type="EMBL" id="SRHE01000029">
    <property type="protein sequence ID" value="TWW12217.1"/>
    <property type="molecule type" value="Genomic_DNA"/>
</dbReference>
<feature type="domain" description="FAD/NAD(P)-binding" evidence="6">
    <location>
        <begin position="7"/>
        <end position="186"/>
    </location>
</feature>
<evidence type="ECO:0000256" key="1">
    <source>
        <dbReference type="ARBA" id="ARBA00001974"/>
    </source>
</evidence>
<keyword evidence="3" id="KW-0274">FAD</keyword>
<evidence type="ECO:0000256" key="4">
    <source>
        <dbReference type="ARBA" id="ARBA00023002"/>
    </source>
</evidence>
<dbReference type="Pfam" id="PF07992">
    <property type="entry name" value="Pyr_redox_2"/>
    <property type="match status" value="1"/>
</dbReference>
<dbReference type="InterPro" id="IPR036188">
    <property type="entry name" value="FAD/NAD-bd_sf"/>
</dbReference>
<dbReference type="AlphaFoldDB" id="A0A5C6MCX0"/>
<keyword evidence="5" id="KW-0676">Redox-active center</keyword>
<dbReference type="PANTHER" id="PTHR43429:SF1">
    <property type="entry name" value="NAD(P)H SULFUR OXIDOREDUCTASE (COA-DEPENDENT)"/>
    <property type="match status" value="1"/>
</dbReference>
<feature type="non-terminal residue" evidence="7">
    <location>
        <position position="186"/>
    </location>
</feature>
<reference evidence="7 8" key="1">
    <citation type="submission" date="2019-08" db="EMBL/GenBank/DDBJ databases">
        <title>100 year-old enigma solved: identification of Planctomyces bekefii, the type genus and species of the phylum Planctomycetes.</title>
        <authorList>
            <person name="Svetlana D.N."/>
            <person name="Overmann J."/>
        </authorList>
    </citation>
    <scope>NUCLEOTIDE SEQUENCE [LARGE SCALE GENOMIC DNA]</scope>
    <source>
        <strain evidence="7">Phe10_nw2017</strain>
    </source>
</reference>
<evidence type="ECO:0000313" key="7">
    <source>
        <dbReference type="EMBL" id="TWW12217.1"/>
    </source>
</evidence>
<accession>A0A5C6MCX0</accession>
<evidence type="ECO:0000256" key="3">
    <source>
        <dbReference type="ARBA" id="ARBA00022827"/>
    </source>
</evidence>
<proteinExistence type="predicted"/>
<keyword evidence="8" id="KW-1185">Reference proteome</keyword>
<evidence type="ECO:0000256" key="2">
    <source>
        <dbReference type="ARBA" id="ARBA00022630"/>
    </source>
</evidence>
<keyword evidence="4" id="KW-0560">Oxidoreductase</keyword>
<comment type="caution">
    <text evidence="7">The sequence shown here is derived from an EMBL/GenBank/DDBJ whole genome shotgun (WGS) entry which is preliminary data.</text>
</comment>
<keyword evidence="2" id="KW-0285">Flavoprotein</keyword>
<comment type="cofactor">
    <cofactor evidence="1">
        <name>FAD</name>
        <dbReference type="ChEBI" id="CHEBI:57692"/>
    </cofactor>
</comment>
<dbReference type="InterPro" id="IPR050260">
    <property type="entry name" value="FAD-bd_OxRdtase"/>
</dbReference>
<dbReference type="Proteomes" id="UP000321083">
    <property type="component" value="Unassembled WGS sequence"/>
</dbReference>
<evidence type="ECO:0000313" key="8">
    <source>
        <dbReference type="Proteomes" id="UP000321083"/>
    </source>
</evidence>
<sequence length="186" mass="19830">MSSESRRVVIVGGVAGGASAAARARRCSEGAEIILLERDGDVSFANCGMPYYIGGEIADRSKLVVASAQLLRTRFRIDVRERSEAVSVDRAARTVRVRRLVDGSEYDLSWDRLILSPGAAAIIPPLPGINSQGVYSLRSLMDMDRIRAAVDAAPGGARRAIVAGAGFIGLEMAEQLVRQGFAVQVV</sequence>
<reference evidence="7 8" key="2">
    <citation type="submission" date="2019-08" db="EMBL/GenBank/DDBJ databases">
        <authorList>
            <person name="Henke P."/>
        </authorList>
    </citation>
    <scope>NUCLEOTIDE SEQUENCE [LARGE SCALE GENOMIC DNA]</scope>
    <source>
        <strain evidence="7">Phe10_nw2017</strain>
    </source>
</reference>
<dbReference type="Gene3D" id="3.50.50.60">
    <property type="entry name" value="FAD/NAD(P)-binding domain"/>
    <property type="match status" value="2"/>
</dbReference>
<dbReference type="SUPFAM" id="SSF51905">
    <property type="entry name" value="FAD/NAD(P)-binding domain"/>
    <property type="match status" value="1"/>
</dbReference>
<organism evidence="7 8">
    <name type="scientific">Planctomyces bekefii</name>
    <dbReference type="NCBI Taxonomy" id="1653850"/>
    <lineage>
        <taxon>Bacteria</taxon>
        <taxon>Pseudomonadati</taxon>
        <taxon>Planctomycetota</taxon>
        <taxon>Planctomycetia</taxon>
        <taxon>Planctomycetales</taxon>
        <taxon>Planctomycetaceae</taxon>
        <taxon>Planctomyces</taxon>
    </lineage>
</organism>
<evidence type="ECO:0000259" key="6">
    <source>
        <dbReference type="Pfam" id="PF07992"/>
    </source>
</evidence>